<dbReference type="GO" id="GO:0006281">
    <property type="term" value="P:DNA repair"/>
    <property type="evidence" value="ECO:0007669"/>
    <property type="project" value="UniProtKB-KW"/>
</dbReference>
<evidence type="ECO:0000256" key="12">
    <source>
        <dbReference type="ARBA" id="ARBA00023235"/>
    </source>
</evidence>
<keyword evidence="3" id="KW-0547">Nucleotide-binding</keyword>
<dbReference type="Gene3D" id="3.40.50.300">
    <property type="entry name" value="P-loop containing nucleotide triphosphate hydrolases"/>
    <property type="match status" value="2"/>
</dbReference>
<keyword evidence="10" id="KW-0238">DNA-binding</keyword>
<name>A0A832AK24_9CREN</name>
<evidence type="ECO:0000256" key="7">
    <source>
        <dbReference type="ARBA" id="ARBA00022840"/>
    </source>
</evidence>
<keyword evidence="5" id="KW-0378">Hydrolase</keyword>
<proteinExistence type="predicted"/>
<dbReference type="SUPFAM" id="SSF52540">
    <property type="entry name" value="P-loop containing nucleoside triphosphate hydrolases"/>
    <property type="match status" value="2"/>
</dbReference>
<accession>A0A832AK24</accession>
<dbReference type="SMART" id="SM00491">
    <property type="entry name" value="HELICc2"/>
    <property type="match status" value="1"/>
</dbReference>
<dbReference type="SMART" id="SM00488">
    <property type="entry name" value="DEXDc2"/>
    <property type="match status" value="1"/>
</dbReference>
<dbReference type="GO" id="GO:0003678">
    <property type="term" value="F:DNA helicase activity"/>
    <property type="evidence" value="ECO:0007669"/>
    <property type="project" value="InterPro"/>
</dbReference>
<evidence type="ECO:0000256" key="2">
    <source>
        <dbReference type="ARBA" id="ARBA00022723"/>
    </source>
</evidence>
<keyword evidence="9" id="KW-0411">Iron-sulfur</keyword>
<evidence type="ECO:0000256" key="8">
    <source>
        <dbReference type="ARBA" id="ARBA00023004"/>
    </source>
</evidence>
<dbReference type="AlphaFoldDB" id="A0A832AK24"/>
<dbReference type="Pfam" id="PF13307">
    <property type="entry name" value="Helicase_C_2"/>
    <property type="match status" value="1"/>
</dbReference>
<dbReference type="PANTHER" id="PTHR11472:SF34">
    <property type="entry name" value="REGULATOR OF TELOMERE ELONGATION HELICASE 1"/>
    <property type="match status" value="1"/>
</dbReference>
<dbReference type="GO" id="GO:0046872">
    <property type="term" value="F:metal ion binding"/>
    <property type="evidence" value="ECO:0007669"/>
    <property type="project" value="UniProtKB-KW"/>
</dbReference>
<evidence type="ECO:0000256" key="5">
    <source>
        <dbReference type="ARBA" id="ARBA00022801"/>
    </source>
</evidence>
<dbReference type="InterPro" id="IPR014013">
    <property type="entry name" value="Helic_SF1/SF2_ATP-bd_DinG/Rad3"/>
</dbReference>
<gene>
    <name evidence="14" type="ORF">ENT99_00895</name>
</gene>
<dbReference type="PROSITE" id="PS51193">
    <property type="entry name" value="HELICASE_ATP_BIND_2"/>
    <property type="match status" value="1"/>
</dbReference>
<protein>
    <submittedName>
        <fullName evidence="14">ATP-dependent DNA helicase</fullName>
    </submittedName>
</protein>
<sequence length="602" mass="68757">MVNKFPYDRPRIGQIELSKFLYTNLREDVVAIVSAPTGFGKTISILYASRALVDEGRFDKVFYVVRTRNELDPVIRDGRKVGMRFSILYSIARMCPLARGKNISSDGFWAVCSLLRIKGLCEYYRRTRSLDIPQIFSSISSSRDHTDFADRLSKEIGVCPYFTSLELLDYVDLYVATYPYIFKESIKSWIFSDRDFSQTLLVIDEAHNILNIGSLMGESISIDVLDRAIRELEELSLDTDTLDFLKNLTSIKVDDVGKGYTFIGRDRVGLDKGVADRLMEIAIEASLEMFREHNDIDNVEDLDLSIYRVAKFVKSAVNNHFEIFVSRERPKGLTIHTLPIDFDVVREIIEQFPSAILMSGTSPDKSFIEKGVGIKKHIEVVDVEEYGARNYLRENAVAIMFTGATTSYRERTERMFKTYSKLIETLYRVHRGGVIMVIYPSYEVMNSIVSLISSDIEMVIESLKPLSQIIDEIARKEKVVVNTVAGGRLAEGIELTVNGESLIKTVVVVGVPYPQPDDYIEFIKRDLQKKGYIYTEYYRDLAIMRVLQAVGRAIRSEKDYALIVLADRRYRQKKLLEKIKLNIKAVTDSINTIEKIVSSLNQ</sequence>
<comment type="caution">
    <text evidence="14">The sequence shown here is derived from an EMBL/GenBank/DDBJ whole genome shotgun (WGS) entry which is preliminary data.</text>
</comment>
<evidence type="ECO:0000256" key="1">
    <source>
        <dbReference type="ARBA" id="ARBA00022485"/>
    </source>
</evidence>
<reference evidence="14" key="1">
    <citation type="journal article" date="2020" name="mSystems">
        <title>Genome- and Community-Level Interaction Insights into Carbon Utilization and Element Cycling Functions of Hydrothermarchaeota in Hydrothermal Sediment.</title>
        <authorList>
            <person name="Zhou Z."/>
            <person name="Liu Y."/>
            <person name="Xu W."/>
            <person name="Pan J."/>
            <person name="Luo Z.H."/>
            <person name="Li M."/>
        </authorList>
    </citation>
    <scope>NUCLEOTIDE SEQUENCE</scope>
    <source>
        <strain evidence="14">SpSt-629</strain>
    </source>
</reference>
<dbReference type="InterPro" id="IPR006555">
    <property type="entry name" value="ATP-dep_Helicase_C"/>
</dbReference>
<dbReference type="InterPro" id="IPR006554">
    <property type="entry name" value="Helicase-like_DEXD_c2"/>
</dbReference>
<dbReference type="GO" id="GO:0003677">
    <property type="term" value="F:DNA binding"/>
    <property type="evidence" value="ECO:0007669"/>
    <property type="project" value="UniProtKB-KW"/>
</dbReference>
<dbReference type="GO" id="GO:0005524">
    <property type="term" value="F:ATP binding"/>
    <property type="evidence" value="ECO:0007669"/>
    <property type="project" value="UniProtKB-KW"/>
</dbReference>
<dbReference type="Pfam" id="PF06733">
    <property type="entry name" value="DEAD_2"/>
    <property type="match status" value="1"/>
</dbReference>
<keyword evidence="6 14" id="KW-0347">Helicase</keyword>
<evidence type="ECO:0000256" key="10">
    <source>
        <dbReference type="ARBA" id="ARBA00023125"/>
    </source>
</evidence>
<dbReference type="InterPro" id="IPR027417">
    <property type="entry name" value="P-loop_NTPase"/>
</dbReference>
<evidence type="ECO:0000259" key="13">
    <source>
        <dbReference type="PROSITE" id="PS51193"/>
    </source>
</evidence>
<keyword evidence="8" id="KW-0408">Iron</keyword>
<keyword evidence="2" id="KW-0479">Metal-binding</keyword>
<dbReference type="PANTHER" id="PTHR11472">
    <property type="entry name" value="DNA REPAIR DEAD HELICASE RAD3/XP-D SUBFAMILY MEMBER"/>
    <property type="match status" value="1"/>
</dbReference>
<dbReference type="GO" id="GO:0016818">
    <property type="term" value="F:hydrolase activity, acting on acid anhydrides, in phosphorus-containing anhydrides"/>
    <property type="evidence" value="ECO:0007669"/>
    <property type="project" value="InterPro"/>
</dbReference>
<keyword evidence="4" id="KW-0227">DNA damage</keyword>
<evidence type="ECO:0000256" key="3">
    <source>
        <dbReference type="ARBA" id="ARBA00022741"/>
    </source>
</evidence>
<keyword evidence="1" id="KW-0004">4Fe-4S</keyword>
<evidence type="ECO:0000256" key="9">
    <source>
        <dbReference type="ARBA" id="ARBA00023014"/>
    </source>
</evidence>
<dbReference type="InterPro" id="IPR010614">
    <property type="entry name" value="RAD3-like_helicase_DEAD"/>
</dbReference>
<keyword evidence="12" id="KW-0413">Isomerase</keyword>
<evidence type="ECO:0000256" key="6">
    <source>
        <dbReference type="ARBA" id="ARBA00022806"/>
    </source>
</evidence>
<feature type="domain" description="Helicase ATP-binding" evidence="13">
    <location>
        <begin position="1"/>
        <end position="255"/>
    </location>
</feature>
<dbReference type="GO" id="GO:0051539">
    <property type="term" value="F:4 iron, 4 sulfur cluster binding"/>
    <property type="evidence" value="ECO:0007669"/>
    <property type="project" value="UniProtKB-KW"/>
</dbReference>
<dbReference type="InterPro" id="IPR045028">
    <property type="entry name" value="DinG/Rad3-like"/>
</dbReference>
<dbReference type="EMBL" id="DTAU01000017">
    <property type="protein sequence ID" value="HFQ78245.1"/>
    <property type="molecule type" value="Genomic_DNA"/>
</dbReference>
<keyword evidence="7" id="KW-0067">ATP-binding</keyword>
<evidence type="ECO:0000256" key="11">
    <source>
        <dbReference type="ARBA" id="ARBA00023204"/>
    </source>
</evidence>
<evidence type="ECO:0000256" key="4">
    <source>
        <dbReference type="ARBA" id="ARBA00022763"/>
    </source>
</evidence>
<evidence type="ECO:0000313" key="14">
    <source>
        <dbReference type="EMBL" id="HFQ78245.1"/>
    </source>
</evidence>
<keyword evidence="11" id="KW-0234">DNA repair</keyword>
<dbReference type="Gene3D" id="1.10.275.30">
    <property type="match status" value="1"/>
</dbReference>
<organism evidence="14">
    <name type="scientific">Ignisphaera aggregans</name>
    <dbReference type="NCBI Taxonomy" id="334771"/>
    <lineage>
        <taxon>Archaea</taxon>
        <taxon>Thermoproteota</taxon>
        <taxon>Thermoprotei</taxon>
        <taxon>Desulfurococcales</taxon>
        <taxon>Desulfurococcaceae</taxon>
        <taxon>Ignisphaera</taxon>
    </lineage>
</organism>